<keyword evidence="3" id="KW-0804">Transcription</keyword>
<evidence type="ECO:0000256" key="4">
    <source>
        <dbReference type="SAM" id="Coils"/>
    </source>
</evidence>
<accession>A0AAV9G2J0</accession>
<dbReference type="AlphaFoldDB" id="A0AAV9G2J0"/>
<feature type="region of interest" description="Disordered" evidence="5">
    <location>
        <begin position="43"/>
        <end position="68"/>
    </location>
</feature>
<keyword evidence="2" id="KW-0238">DNA-binding</keyword>
<evidence type="ECO:0000313" key="8">
    <source>
        <dbReference type="Proteomes" id="UP001321760"/>
    </source>
</evidence>
<evidence type="ECO:0000256" key="2">
    <source>
        <dbReference type="ARBA" id="ARBA00023125"/>
    </source>
</evidence>
<evidence type="ECO:0000259" key="6">
    <source>
        <dbReference type="SMART" id="SM00338"/>
    </source>
</evidence>
<dbReference type="InterPro" id="IPR004827">
    <property type="entry name" value="bZIP"/>
</dbReference>
<proteinExistence type="predicted"/>
<evidence type="ECO:0000256" key="5">
    <source>
        <dbReference type="SAM" id="MobiDB-lite"/>
    </source>
</evidence>
<keyword evidence="1" id="KW-0805">Transcription regulation</keyword>
<dbReference type="Gene3D" id="1.20.5.170">
    <property type="match status" value="1"/>
</dbReference>
<keyword evidence="8" id="KW-1185">Reference proteome</keyword>
<dbReference type="GO" id="GO:0000981">
    <property type="term" value="F:DNA-binding transcription factor activity, RNA polymerase II-specific"/>
    <property type="evidence" value="ECO:0007669"/>
    <property type="project" value="TreeGrafter"/>
</dbReference>
<dbReference type="GO" id="GO:0005667">
    <property type="term" value="C:transcription regulator complex"/>
    <property type="evidence" value="ECO:0007669"/>
    <property type="project" value="TreeGrafter"/>
</dbReference>
<feature type="domain" description="BZIP" evidence="6">
    <location>
        <begin position="193"/>
        <end position="257"/>
    </location>
</feature>
<organism evidence="7 8">
    <name type="scientific">Podospora aff. communis PSN243</name>
    <dbReference type="NCBI Taxonomy" id="3040156"/>
    <lineage>
        <taxon>Eukaryota</taxon>
        <taxon>Fungi</taxon>
        <taxon>Dikarya</taxon>
        <taxon>Ascomycota</taxon>
        <taxon>Pezizomycotina</taxon>
        <taxon>Sordariomycetes</taxon>
        <taxon>Sordariomycetidae</taxon>
        <taxon>Sordariales</taxon>
        <taxon>Podosporaceae</taxon>
        <taxon>Podospora</taxon>
    </lineage>
</organism>
<reference evidence="7" key="2">
    <citation type="submission" date="2023-05" db="EMBL/GenBank/DDBJ databases">
        <authorList>
            <consortium name="Lawrence Berkeley National Laboratory"/>
            <person name="Steindorff A."/>
            <person name="Hensen N."/>
            <person name="Bonometti L."/>
            <person name="Westerberg I."/>
            <person name="Brannstrom I.O."/>
            <person name="Guillou S."/>
            <person name="Cros-Aarteil S."/>
            <person name="Calhoun S."/>
            <person name="Haridas S."/>
            <person name="Kuo A."/>
            <person name="Mondo S."/>
            <person name="Pangilinan J."/>
            <person name="Riley R."/>
            <person name="Labutti K."/>
            <person name="Andreopoulos B."/>
            <person name="Lipzen A."/>
            <person name="Chen C."/>
            <person name="Yanf M."/>
            <person name="Daum C."/>
            <person name="Ng V."/>
            <person name="Clum A."/>
            <person name="Ohm R."/>
            <person name="Martin F."/>
            <person name="Silar P."/>
            <person name="Natvig D."/>
            <person name="Lalanne C."/>
            <person name="Gautier V."/>
            <person name="Ament-Velasquez S.L."/>
            <person name="Kruys A."/>
            <person name="Hutchinson M.I."/>
            <person name="Powell A.J."/>
            <person name="Barry K."/>
            <person name="Miller A.N."/>
            <person name="Grigoriev I.V."/>
            <person name="Debuchy R."/>
            <person name="Gladieux P."/>
            <person name="Thoren M.H."/>
            <person name="Johannesson H."/>
        </authorList>
    </citation>
    <scope>NUCLEOTIDE SEQUENCE</scope>
    <source>
        <strain evidence="7">PSN243</strain>
    </source>
</reference>
<sequence>MNAVADQSDKSILDSAGVGIVHEPFLYHVNPLPSPGDWSSASTVLATPNLNGNELPSSRPSASPHPFGSYFPSSNSPALEAFPNSNYFSSAPSPPSTASTALMSNPANLNQPYCPSFSGSVFEDGRSVFGESKTQRQQEIYTGIYMYGPAPRQSEQPAPSWWPDQISPTTMVDQTALPSPPIPTHEAGPGRRITDSPKRTKRERLRMAATRYRLNATRTMANLEQENRHNEKQIKSLRATIDLLRKEVLELEDEILGQSGCSCALMRAYVSAKAQRYIASIAERDHLAADEDDSHTNCGNTLP</sequence>
<dbReference type="GO" id="GO:0000978">
    <property type="term" value="F:RNA polymerase II cis-regulatory region sequence-specific DNA binding"/>
    <property type="evidence" value="ECO:0007669"/>
    <property type="project" value="TreeGrafter"/>
</dbReference>
<comment type="caution">
    <text evidence="7">The sequence shown here is derived from an EMBL/GenBank/DDBJ whole genome shotgun (WGS) entry which is preliminary data.</text>
</comment>
<dbReference type="GO" id="GO:0051726">
    <property type="term" value="P:regulation of cell cycle"/>
    <property type="evidence" value="ECO:0007669"/>
    <property type="project" value="TreeGrafter"/>
</dbReference>
<evidence type="ECO:0000256" key="1">
    <source>
        <dbReference type="ARBA" id="ARBA00023015"/>
    </source>
</evidence>
<dbReference type="SMART" id="SM00338">
    <property type="entry name" value="BRLZ"/>
    <property type="match status" value="1"/>
</dbReference>
<evidence type="ECO:0000256" key="3">
    <source>
        <dbReference type="ARBA" id="ARBA00023163"/>
    </source>
</evidence>
<gene>
    <name evidence="7" type="ORF">QBC34DRAFT_479454</name>
</gene>
<dbReference type="EMBL" id="MU866005">
    <property type="protein sequence ID" value="KAK4442868.1"/>
    <property type="molecule type" value="Genomic_DNA"/>
</dbReference>
<dbReference type="InterPro" id="IPR050946">
    <property type="entry name" value="AP-1_TF_bZIP"/>
</dbReference>
<evidence type="ECO:0000313" key="7">
    <source>
        <dbReference type="EMBL" id="KAK4442868.1"/>
    </source>
</evidence>
<feature type="compositionally biased region" description="Polar residues" evidence="5">
    <location>
        <begin position="43"/>
        <end position="61"/>
    </location>
</feature>
<dbReference type="Proteomes" id="UP001321760">
    <property type="component" value="Unassembled WGS sequence"/>
</dbReference>
<feature type="coiled-coil region" evidence="4">
    <location>
        <begin position="213"/>
        <end position="254"/>
    </location>
</feature>
<reference evidence="7" key="1">
    <citation type="journal article" date="2023" name="Mol. Phylogenet. Evol.">
        <title>Genome-scale phylogeny and comparative genomics of the fungal order Sordariales.</title>
        <authorList>
            <person name="Hensen N."/>
            <person name="Bonometti L."/>
            <person name="Westerberg I."/>
            <person name="Brannstrom I.O."/>
            <person name="Guillou S."/>
            <person name="Cros-Aarteil S."/>
            <person name="Calhoun S."/>
            <person name="Haridas S."/>
            <person name="Kuo A."/>
            <person name="Mondo S."/>
            <person name="Pangilinan J."/>
            <person name="Riley R."/>
            <person name="LaButti K."/>
            <person name="Andreopoulos B."/>
            <person name="Lipzen A."/>
            <person name="Chen C."/>
            <person name="Yan M."/>
            <person name="Daum C."/>
            <person name="Ng V."/>
            <person name="Clum A."/>
            <person name="Steindorff A."/>
            <person name="Ohm R.A."/>
            <person name="Martin F."/>
            <person name="Silar P."/>
            <person name="Natvig D.O."/>
            <person name="Lalanne C."/>
            <person name="Gautier V."/>
            <person name="Ament-Velasquez S.L."/>
            <person name="Kruys A."/>
            <person name="Hutchinson M.I."/>
            <person name="Powell A.J."/>
            <person name="Barry K."/>
            <person name="Miller A.N."/>
            <person name="Grigoriev I.V."/>
            <person name="Debuchy R."/>
            <person name="Gladieux P."/>
            <person name="Hiltunen Thoren M."/>
            <person name="Johannesson H."/>
        </authorList>
    </citation>
    <scope>NUCLEOTIDE SEQUENCE</scope>
    <source>
        <strain evidence="7">PSN243</strain>
    </source>
</reference>
<dbReference type="CDD" id="cd14686">
    <property type="entry name" value="bZIP"/>
    <property type="match status" value="1"/>
</dbReference>
<keyword evidence="4" id="KW-0175">Coiled coil</keyword>
<dbReference type="PANTHER" id="PTHR11462:SF35">
    <property type="entry name" value="TRANSCRIPTION FACTOR JRA"/>
    <property type="match status" value="1"/>
</dbReference>
<dbReference type="PANTHER" id="PTHR11462">
    <property type="entry name" value="JUN TRANSCRIPTION FACTOR-RELATED"/>
    <property type="match status" value="1"/>
</dbReference>
<name>A0AAV9G2J0_9PEZI</name>
<protein>
    <recommendedName>
        <fullName evidence="6">BZIP domain-containing protein</fullName>
    </recommendedName>
</protein>